<evidence type="ECO:0000256" key="1">
    <source>
        <dbReference type="SAM" id="MobiDB-lite"/>
    </source>
</evidence>
<keyword evidence="2" id="KW-1133">Transmembrane helix</keyword>
<organism evidence="3">
    <name type="scientific">freshwater metagenome</name>
    <dbReference type="NCBI Taxonomy" id="449393"/>
    <lineage>
        <taxon>unclassified sequences</taxon>
        <taxon>metagenomes</taxon>
        <taxon>ecological metagenomes</taxon>
    </lineage>
</organism>
<reference evidence="3" key="1">
    <citation type="submission" date="2020-05" db="EMBL/GenBank/DDBJ databases">
        <authorList>
            <person name="Chiriac C."/>
            <person name="Salcher M."/>
            <person name="Ghai R."/>
            <person name="Kavagutti S V."/>
        </authorList>
    </citation>
    <scope>NUCLEOTIDE SEQUENCE</scope>
</reference>
<evidence type="ECO:0000256" key="2">
    <source>
        <dbReference type="SAM" id="Phobius"/>
    </source>
</evidence>
<feature type="compositionally biased region" description="Low complexity" evidence="1">
    <location>
        <begin position="69"/>
        <end position="79"/>
    </location>
</feature>
<feature type="region of interest" description="Disordered" evidence="1">
    <location>
        <begin position="1"/>
        <end position="35"/>
    </location>
</feature>
<feature type="compositionally biased region" description="Low complexity" evidence="1">
    <location>
        <begin position="171"/>
        <end position="185"/>
    </location>
</feature>
<name>A0A6J6K1Y8_9ZZZZ</name>
<protein>
    <submittedName>
        <fullName evidence="3">Unannotated protein</fullName>
    </submittedName>
</protein>
<gene>
    <name evidence="3" type="ORF">UFOPK2237_00084</name>
</gene>
<proteinExistence type="predicted"/>
<dbReference type="AlphaFoldDB" id="A0A6J6K1Y8"/>
<keyword evidence="2" id="KW-0812">Transmembrane</keyword>
<feature type="compositionally biased region" description="Gly residues" evidence="1">
    <location>
        <begin position="80"/>
        <end position="98"/>
    </location>
</feature>
<keyword evidence="2" id="KW-0472">Membrane</keyword>
<dbReference type="EMBL" id="CAEZWI010000004">
    <property type="protein sequence ID" value="CAB4643690.1"/>
    <property type="molecule type" value="Genomic_DNA"/>
</dbReference>
<evidence type="ECO:0000313" key="3">
    <source>
        <dbReference type="EMBL" id="CAB4643690.1"/>
    </source>
</evidence>
<feature type="transmembrane region" description="Helical" evidence="2">
    <location>
        <begin position="39"/>
        <end position="60"/>
    </location>
</feature>
<feature type="region of interest" description="Disordered" evidence="1">
    <location>
        <begin position="67"/>
        <end position="185"/>
    </location>
</feature>
<feature type="compositionally biased region" description="Low complexity" evidence="1">
    <location>
        <begin position="116"/>
        <end position="130"/>
    </location>
</feature>
<sequence>MTEDNTPIAEDSNENSNAADSFFAPETTTQANTSSRKKWIIPGAALASAALLSGLIGFSIGNHSGPDFQPAAAMGQMAPGQGGPGQGGPGQDGQGMNGDHGRGMDGDHKGKGHHQGQGQPGMMPGAPQGGTDLPPTTPHCHDATGVDVEVGADGLCADGSQPGMRGKGGMTATPTPSASSSTSIQ</sequence>
<accession>A0A6J6K1Y8</accession>
<feature type="compositionally biased region" description="Basic and acidic residues" evidence="1">
    <location>
        <begin position="99"/>
        <end position="109"/>
    </location>
</feature>